<gene>
    <name evidence="1" type="ORF">TK0001_0597</name>
</gene>
<dbReference type="Proteomes" id="UP000233769">
    <property type="component" value="Chromosome tk0001"/>
</dbReference>
<evidence type="ECO:0000313" key="1">
    <source>
        <dbReference type="EMBL" id="SOR27199.1"/>
    </source>
</evidence>
<organism evidence="1 2">
    <name type="scientific">Methylorubrum extorquens</name>
    <name type="common">Methylobacterium dichloromethanicum</name>
    <name type="synonym">Methylobacterium extorquens</name>
    <dbReference type="NCBI Taxonomy" id="408"/>
    <lineage>
        <taxon>Bacteria</taxon>
        <taxon>Pseudomonadati</taxon>
        <taxon>Pseudomonadota</taxon>
        <taxon>Alphaproteobacteria</taxon>
        <taxon>Hyphomicrobiales</taxon>
        <taxon>Methylobacteriaceae</taxon>
        <taxon>Methylorubrum</taxon>
    </lineage>
</organism>
<protein>
    <recommendedName>
        <fullName evidence="3">DUF2459 domain-containing protein</fullName>
    </recommendedName>
</protein>
<dbReference type="Pfam" id="PF09601">
    <property type="entry name" value="DUF2459"/>
    <property type="match status" value="1"/>
</dbReference>
<reference evidence="2" key="1">
    <citation type="submission" date="2017-10" db="EMBL/GenBank/DDBJ databases">
        <authorList>
            <person name="Regsiter A."/>
            <person name="William W."/>
        </authorList>
    </citation>
    <scope>NUCLEOTIDE SEQUENCE [LARGE SCALE GENOMIC DNA]</scope>
</reference>
<sequence length="250" mass="26550">MRKLRRLGLAFAGLALAGLAAALLALTLWTARPGDPSLYPPAEPDTQTVLLVSHGWHSGLVLPRDSLTGEGAGTALRNLATRFRANDALEFGWGEARFYRATPTLAAFDWRLALSALFTPGGSDGVIQVVGLARPARASFPQADIVPVPLSRKGLARLLARLEASFRLTDGQPAALGPGLYGPSLFYEAHGRFSYSNVCNHWAADLLNAAGLPITPVLDTHPSGLLADLRWRSGLTASAPEEAEPDLSKP</sequence>
<evidence type="ECO:0000313" key="2">
    <source>
        <dbReference type="Proteomes" id="UP000233769"/>
    </source>
</evidence>
<name>A0A2N9AIM6_METEX</name>
<evidence type="ECO:0008006" key="3">
    <source>
        <dbReference type="Google" id="ProtNLM"/>
    </source>
</evidence>
<proteinExistence type="predicted"/>
<dbReference type="InterPro" id="IPR011727">
    <property type="entry name" value="CHP02117"/>
</dbReference>
<dbReference type="AlphaFoldDB" id="A0A2N9AIM6"/>
<dbReference type="EMBL" id="LT962688">
    <property type="protein sequence ID" value="SOR27199.1"/>
    <property type="molecule type" value="Genomic_DNA"/>
</dbReference>
<accession>A0A2N9AIM6</accession>